<dbReference type="EMBL" id="CP028775">
    <property type="protein sequence ID" value="AWU76638.1"/>
    <property type="molecule type" value="Genomic_DNA"/>
</dbReference>
<evidence type="ECO:0000313" key="4">
    <source>
        <dbReference type="Proteomes" id="UP000249293"/>
    </source>
</evidence>
<dbReference type="GeneID" id="40384433"/>
<evidence type="ECO:0000313" key="3">
    <source>
        <dbReference type="Proteomes" id="UP000029867"/>
    </source>
</evidence>
<name>A0A099P615_PICKU</name>
<reference evidence="1 4" key="3">
    <citation type="submission" date="2018-06" db="EMBL/GenBank/DDBJ databases">
        <title>Population genomics shows no distinction between pathogenic Candida krusei and environmental Pichia kudriavzevii: One species, four names.</title>
        <authorList>
            <person name="Douglass A.P."/>
            <person name="Offei B."/>
            <person name="Braun-Galleani S."/>
            <person name="Coughlan A.Y."/>
            <person name="Martos A."/>
            <person name="Ortiz-Merino R.A."/>
            <person name="Byrne K.P."/>
            <person name="Wolfe K.H."/>
        </authorList>
    </citation>
    <scope>NUCLEOTIDE SEQUENCE [LARGE SCALE GENOMIC DNA]</scope>
    <source>
        <strain evidence="1 4">CBS573</strain>
    </source>
</reference>
<dbReference type="KEGG" id="pkz:C5L36_0C05663"/>
<reference evidence="2" key="2">
    <citation type="submission" date="2014-08" db="EMBL/GenBank/DDBJ databases">
        <title>Exploiting Issatchenkia orientalis SD108 for Succinic Acid Production.</title>
        <authorList>
            <person name="Xiao H."/>
            <person name="Shao Z."/>
            <person name="Jiang Y."/>
            <person name="Dole S."/>
            <person name="Zhao H."/>
        </authorList>
    </citation>
    <scope>NUCLEOTIDE SEQUENCE [LARGE SCALE GENOMIC DNA]</scope>
    <source>
        <strain evidence="2">SD108</strain>
    </source>
</reference>
<dbReference type="Proteomes" id="UP000249293">
    <property type="component" value="Chromosome 3"/>
</dbReference>
<dbReference type="RefSeq" id="XP_029322115.1">
    <property type="nucleotide sequence ID" value="XM_029466255.1"/>
</dbReference>
<proteinExistence type="predicted"/>
<organism evidence="2 3">
    <name type="scientific">Pichia kudriavzevii</name>
    <name type="common">Yeast</name>
    <name type="synonym">Issatchenkia orientalis</name>
    <dbReference type="NCBI Taxonomy" id="4909"/>
    <lineage>
        <taxon>Eukaryota</taxon>
        <taxon>Fungi</taxon>
        <taxon>Dikarya</taxon>
        <taxon>Ascomycota</taxon>
        <taxon>Saccharomycotina</taxon>
        <taxon>Pichiomycetes</taxon>
        <taxon>Pichiales</taxon>
        <taxon>Pichiaceae</taxon>
        <taxon>Pichia</taxon>
    </lineage>
</organism>
<dbReference type="OrthoDB" id="3991453at2759"/>
<dbReference type="Proteomes" id="UP000029867">
    <property type="component" value="Unassembled WGS sequence"/>
</dbReference>
<dbReference type="AlphaFoldDB" id="A0A099P615"/>
<reference evidence="3" key="1">
    <citation type="journal article" date="2014" name="Microb. Cell Fact.">
        <title>Exploiting Issatchenkia orientalis SD108 for succinic acid production.</title>
        <authorList>
            <person name="Xiao H."/>
            <person name="Shao Z."/>
            <person name="Jiang Y."/>
            <person name="Dole S."/>
            <person name="Zhao H."/>
        </authorList>
    </citation>
    <scope>NUCLEOTIDE SEQUENCE [LARGE SCALE GENOMIC DNA]</scope>
    <source>
        <strain evidence="3">SD108</strain>
    </source>
</reference>
<evidence type="ECO:0000313" key="1">
    <source>
        <dbReference type="EMBL" id="AWU76638.1"/>
    </source>
</evidence>
<dbReference type="HOGENOM" id="CLU_404414_0_0_1"/>
<gene>
    <name evidence="1" type="ORF">C5L36_0C05663</name>
    <name evidence="2" type="ORF">JL09_g1134</name>
</gene>
<sequence length="680" mass="80319">MGFASKFVKEKPIFTSLISTTKDDLTEDSKLGQEEWISQLKHKIEADHSDVSAQSVRVLKKLKYELDIQRVYEKSARFMDELYLNTSNNFQSETSDYPLYEFFERCSKIIDEKYSKYYPYANGISDIKTLGYEKRFRLNDKEISCKLGDAGYPESQFKYIKCMAFMKYCIEPGNDRLFAISSPKLRLMNKSIVALCEDMKKIVRNVGNIQDNYEKITRFFKFCSMLQRSTEMNILSLFAKAYSHVCTEVCEDLRNIGGCEIMLKRAQQYSDKLESIEHEFKIKLEFDITKVHNKSILYYENVDLISQLFEDLIMGYIEADRDMIQRQITSYEKLEWPFQPIELAFKNAIVRKIMQVPIPHANRLKDWVSYIDKLLKLNNIFAFLKVPSIRLEKQFGLLLQEKWNKISDKDLTGHLAHYFDYKLKNLPRYKDRNKLENELKFLTSCIKYHISNFSLSERVKFQRRYIAMYVQRMISTLFEADFNIYINISDCENEVIDAMVKYLDIKEISEIQDNFMKSYDYFKQYNTLTGSFIIGLPKEYGVEDTEKMALPLHMGLELKEYKRWIRDKLRINKKFKLELNNWMSRVEIDYTTDTGGTARIDCNLYQGMILRLFDEERDEELAADAISEKLNIIDGNVTLKNLRMLSDEKAPILKETGGKWSINKEFAVTEKQKTNGIYIR</sequence>
<accession>A0A099P615</accession>
<dbReference type="SUPFAM" id="SSF75632">
    <property type="entry name" value="Cullin homology domain"/>
    <property type="match status" value="1"/>
</dbReference>
<dbReference type="VEuPathDB" id="FungiDB:C5L36_0C05663"/>
<protein>
    <submittedName>
        <fullName evidence="2">Uncharacterized protein</fullName>
    </submittedName>
</protein>
<evidence type="ECO:0000313" key="2">
    <source>
        <dbReference type="EMBL" id="KGK39687.1"/>
    </source>
</evidence>
<dbReference type="EMBL" id="JQFK01000007">
    <property type="protein sequence ID" value="KGK39687.1"/>
    <property type="molecule type" value="Genomic_DNA"/>
</dbReference>
<keyword evidence="4" id="KW-1185">Reference proteome</keyword>
<dbReference type="InterPro" id="IPR036317">
    <property type="entry name" value="Cullin_homology_sf"/>
</dbReference>
<dbReference type="Gene3D" id="3.30.230.130">
    <property type="entry name" value="Cullin, Chain C, Domain 2"/>
    <property type="match status" value="1"/>
</dbReference>